<feature type="region of interest" description="Disordered" evidence="1">
    <location>
        <begin position="71"/>
        <end position="98"/>
    </location>
</feature>
<reference evidence="2" key="3">
    <citation type="submission" date="2022-06" db="UniProtKB">
        <authorList>
            <consortium name="EnsemblPlants"/>
        </authorList>
    </citation>
    <scope>IDENTIFICATION</scope>
</reference>
<protein>
    <submittedName>
        <fullName evidence="2">Uncharacterized protein</fullName>
    </submittedName>
</protein>
<dbReference type="EnsemblPlants" id="TuG1812G0700004840.01.T01">
    <property type="protein sequence ID" value="TuG1812G0700004840.01.T01.cds381708"/>
    <property type="gene ID" value="TuG1812G0700004840.01"/>
</dbReference>
<feature type="compositionally biased region" description="Basic and acidic residues" evidence="1">
    <location>
        <begin position="154"/>
        <end position="168"/>
    </location>
</feature>
<keyword evidence="3" id="KW-1185">Reference proteome</keyword>
<reference evidence="2" key="2">
    <citation type="submission" date="2018-03" db="EMBL/GenBank/DDBJ databases">
        <title>The Triticum urartu genome reveals the dynamic nature of wheat genome evolution.</title>
        <authorList>
            <person name="Ling H."/>
            <person name="Ma B."/>
            <person name="Shi X."/>
            <person name="Liu H."/>
            <person name="Dong L."/>
            <person name="Sun H."/>
            <person name="Cao Y."/>
            <person name="Gao Q."/>
            <person name="Zheng S."/>
            <person name="Li Y."/>
            <person name="Yu Y."/>
            <person name="Du H."/>
            <person name="Qi M."/>
            <person name="Li Y."/>
            <person name="Yu H."/>
            <person name="Cui Y."/>
            <person name="Wang N."/>
            <person name="Chen C."/>
            <person name="Wu H."/>
            <person name="Zhao Y."/>
            <person name="Zhang J."/>
            <person name="Li Y."/>
            <person name="Zhou W."/>
            <person name="Zhang B."/>
            <person name="Hu W."/>
            <person name="Eijk M."/>
            <person name="Tang J."/>
            <person name="Witsenboer H."/>
            <person name="Zhao S."/>
            <person name="Li Z."/>
            <person name="Zhang A."/>
            <person name="Wang D."/>
            <person name="Liang C."/>
        </authorList>
    </citation>
    <scope>NUCLEOTIDE SEQUENCE [LARGE SCALE GENOMIC DNA]</scope>
    <source>
        <strain evidence="2">cv. G1812</strain>
    </source>
</reference>
<organism evidence="2 3">
    <name type="scientific">Triticum urartu</name>
    <name type="common">Red wild einkorn</name>
    <name type="synonym">Crithodium urartu</name>
    <dbReference type="NCBI Taxonomy" id="4572"/>
    <lineage>
        <taxon>Eukaryota</taxon>
        <taxon>Viridiplantae</taxon>
        <taxon>Streptophyta</taxon>
        <taxon>Embryophyta</taxon>
        <taxon>Tracheophyta</taxon>
        <taxon>Spermatophyta</taxon>
        <taxon>Magnoliopsida</taxon>
        <taxon>Liliopsida</taxon>
        <taxon>Poales</taxon>
        <taxon>Poaceae</taxon>
        <taxon>BOP clade</taxon>
        <taxon>Pooideae</taxon>
        <taxon>Triticodae</taxon>
        <taxon>Triticeae</taxon>
        <taxon>Triticinae</taxon>
        <taxon>Triticum</taxon>
    </lineage>
</organism>
<evidence type="ECO:0000313" key="3">
    <source>
        <dbReference type="Proteomes" id="UP000015106"/>
    </source>
</evidence>
<dbReference type="Proteomes" id="UP000015106">
    <property type="component" value="Chromosome 7"/>
</dbReference>
<accession>A0A8R7VC47</accession>
<dbReference type="AlphaFoldDB" id="A0A8R7VC47"/>
<evidence type="ECO:0000313" key="2">
    <source>
        <dbReference type="EnsemblPlants" id="TuG1812G0700004840.01.T01.cds381708"/>
    </source>
</evidence>
<proteinExistence type="predicted"/>
<gene>
    <name evidence="2" type="primary">LOC125524937</name>
</gene>
<name>A0A8R7VC47_TRIUA</name>
<feature type="compositionally biased region" description="Basic and acidic residues" evidence="1">
    <location>
        <begin position="136"/>
        <end position="147"/>
    </location>
</feature>
<feature type="region of interest" description="Disordered" evidence="1">
    <location>
        <begin position="129"/>
        <end position="168"/>
    </location>
</feature>
<feature type="compositionally biased region" description="Low complexity" evidence="1">
    <location>
        <begin position="81"/>
        <end position="97"/>
    </location>
</feature>
<sequence length="168" mass="18013">MKHHRIHENLQVDVDTHFRLSASRGTKPLPSGSGGHGAVTCNAVKSTTLLPLAAVTGVAVALEHVPLLWGEPDDGQHGVRGPAALLDGADGAAAPGPQVRLAVEEEEDDLPRARPDVHQYLPALLLPHSLQPLGELGRRSARPDEGRRSRRRGGRDCEQEQHEEGGEE</sequence>
<dbReference type="Gramene" id="TuG1812G0700004840.01.T01">
    <property type="protein sequence ID" value="TuG1812G0700004840.01.T01.cds381708"/>
    <property type="gene ID" value="TuG1812G0700004840.01"/>
</dbReference>
<evidence type="ECO:0000256" key="1">
    <source>
        <dbReference type="SAM" id="MobiDB-lite"/>
    </source>
</evidence>
<reference evidence="3" key="1">
    <citation type="journal article" date="2013" name="Nature">
        <title>Draft genome of the wheat A-genome progenitor Triticum urartu.</title>
        <authorList>
            <person name="Ling H.Q."/>
            <person name="Zhao S."/>
            <person name="Liu D."/>
            <person name="Wang J."/>
            <person name="Sun H."/>
            <person name="Zhang C."/>
            <person name="Fan H."/>
            <person name="Li D."/>
            <person name="Dong L."/>
            <person name="Tao Y."/>
            <person name="Gao C."/>
            <person name="Wu H."/>
            <person name="Li Y."/>
            <person name="Cui Y."/>
            <person name="Guo X."/>
            <person name="Zheng S."/>
            <person name="Wang B."/>
            <person name="Yu K."/>
            <person name="Liang Q."/>
            <person name="Yang W."/>
            <person name="Lou X."/>
            <person name="Chen J."/>
            <person name="Feng M."/>
            <person name="Jian J."/>
            <person name="Zhang X."/>
            <person name="Luo G."/>
            <person name="Jiang Y."/>
            <person name="Liu J."/>
            <person name="Wang Z."/>
            <person name="Sha Y."/>
            <person name="Zhang B."/>
            <person name="Wu H."/>
            <person name="Tang D."/>
            <person name="Shen Q."/>
            <person name="Xue P."/>
            <person name="Zou S."/>
            <person name="Wang X."/>
            <person name="Liu X."/>
            <person name="Wang F."/>
            <person name="Yang Y."/>
            <person name="An X."/>
            <person name="Dong Z."/>
            <person name="Zhang K."/>
            <person name="Zhang X."/>
            <person name="Luo M.C."/>
            <person name="Dvorak J."/>
            <person name="Tong Y."/>
            <person name="Wang J."/>
            <person name="Yang H."/>
            <person name="Li Z."/>
            <person name="Wang D."/>
            <person name="Zhang A."/>
            <person name="Wang J."/>
        </authorList>
    </citation>
    <scope>NUCLEOTIDE SEQUENCE</scope>
    <source>
        <strain evidence="3">cv. G1812</strain>
    </source>
</reference>